<feature type="domain" description="C2" evidence="21">
    <location>
        <begin position="432"/>
        <end position="557"/>
    </location>
</feature>
<dbReference type="GO" id="GO:0005789">
    <property type="term" value="C:endoplasmic reticulum membrane"/>
    <property type="evidence" value="ECO:0007669"/>
    <property type="project" value="UniProtKB-SubCell"/>
</dbReference>
<evidence type="ECO:0000313" key="23">
    <source>
        <dbReference type="Ensembl" id="ENSBIXP00000021516.1"/>
    </source>
</evidence>
<dbReference type="CDD" id="cd21680">
    <property type="entry name" value="SMP_ESyt2"/>
    <property type="match status" value="1"/>
</dbReference>
<dbReference type="InterPro" id="IPR051634">
    <property type="entry name" value="Extended_Synaptotagmin"/>
</dbReference>
<dbReference type="PANTHER" id="PTHR45761">
    <property type="entry name" value="EXTENDED SYNAPTOTAGMIN-LIKE PROTEIN 2, ISOFORM C"/>
    <property type="match status" value="1"/>
</dbReference>
<evidence type="ECO:0000256" key="3">
    <source>
        <dbReference type="ARBA" id="ARBA00005867"/>
    </source>
</evidence>
<evidence type="ECO:0000259" key="22">
    <source>
        <dbReference type="PROSITE" id="PS51847"/>
    </source>
</evidence>
<evidence type="ECO:0000256" key="8">
    <source>
        <dbReference type="ARBA" id="ARBA00022723"/>
    </source>
</evidence>
<name>A0A4W2DB80_BOBOX</name>
<evidence type="ECO:0000256" key="10">
    <source>
        <dbReference type="ARBA" id="ARBA00022824"/>
    </source>
</evidence>
<evidence type="ECO:0000256" key="20">
    <source>
        <dbReference type="SAM" id="Phobius"/>
    </source>
</evidence>
<dbReference type="GO" id="GO:0005544">
    <property type="term" value="F:calcium-dependent phospholipid binding"/>
    <property type="evidence" value="ECO:0007669"/>
    <property type="project" value="TreeGrafter"/>
</dbReference>
<evidence type="ECO:0000256" key="1">
    <source>
        <dbReference type="ARBA" id="ARBA00004202"/>
    </source>
</evidence>
<proteinExistence type="inferred from homology"/>
<feature type="compositionally biased region" description="Basic and acidic residues" evidence="19">
    <location>
        <begin position="628"/>
        <end position="639"/>
    </location>
</feature>
<gene>
    <name evidence="23" type="primary">ESYT2</name>
</gene>
<dbReference type="AlphaFoldDB" id="A0A4W2DB80"/>
<organism evidence="23 24">
    <name type="scientific">Bos indicus x Bos taurus</name>
    <name type="common">Hybrid cattle</name>
    <dbReference type="NCBI Taxonomy" id="30522"/>
    <lineage>
        <taxon>Eukaryota</taxon>
        <taxon>Metazoa</taxon>
        <taxon>Chordata</taxon>
        <taxon>Craniata</taxon>
        <taxon>Vertebrata</taxon>
        <taxon>Euteleostomi</taxon>
        <taxon>Mammalia</taxon>
        <taxon>Eutheria</taxon>
        <taxon>Laurasiatheria</taxon>
        <taxon>Artiodactyla</taxon>
        <taxon>Ruminantia</taxon>
        <taxon>Pecora</taxon>
        <taxon>Bovidae</taxon>
        <taxon>Bovinae</taxon>
        <taxon>Bos</taxon>
    </lineage>
</organism>
<evidence type="ECO:0000256" key="5">
    <source>
        <dbReference type="ARBA" id="ARBA00022475"/>
    </source>
</evidence>
<dbReference type="InterPro" id="IPR039010">
    <property type="entry name" value="Synaptotagmin_SMP"/>
</dbReference>
<feature type="compositionally biased region" description="Polar residues" evidence="19">
    <location>
        <begin position="653"/>
        <end position="668"/>
    </location>
</feature>
<feature type="domain" description="SMP-LTD" evidence="22">
    <location>
        <begin position="109"/>
        <end position="288"/>
    </location>
</feature>
<sequence>MSGSRAPGPEVGASGAEPPGAALSVDVAGLLAQLARSFALLLPVYALGYLGLSFSWVLLALGLLVWCRRSRGLKATRLCRALALLEDEERAVRLGVRACDLPAWVHFPDTERAEWLNKTVKHMWPFICQFIEKLFRETIEPAVRGAHTHLSTFSFTRVDLGQQPLRINGVKVYTENVDKRQIILDLQISFVGNCEIDLEIKRYFCRAGVQSIQIHGTMRVILEPLIGDVPLVGALSIFFLRKPLLEINWTGLTNLLDIPGLNGLSDTIILDIISNYLVLPNRITVPLVSEVQIAQLRFPVPKGVLRIHFIEAQDLQGKDTYLKGLVKGKSDPYGVIRVGNQIFQSKVIKENLSPKWNEVYEALVYEHPGQELEIELFDEDPDKDDFLGSLMIDLIEVEKERLLDEWFTLDEVPRGKLHLKLEWLTLMPDASNLEQVLTDIRADKDQANDGLSSSLLILYLDSARNLPSGKKINSNPNPLVQMSVGHKAQESKIRYKTNEPVWEENFTFFIHNPKRQELEVEVRDEQHQCSLGNLRIPLSQLLAREDMTLNQRFQLSNSGPNSSLKMKLALRVLHLEKQERPPDHQHSAQVKRPSVSKEGRKVSVRPQMSASPGSGDGGTAPSTPVAGGDERPGVEERGLPVEAGLQGPRDLGRSSSSLQAGPTGSPSHVSVKEPTPSIASDISLPIATQELRQRLRQLENGTTLGQSPLGQIQLTIRHSSQRNKLVVVVHSCRNLIAFSEDGSDPYVRLYLLPDKRRSGRRKTHVSKKTLNPVFDQSFDFSVSLPDVQRRTLDVAVKNSGGFLSKDKGLLGKVLVGLASEELAKGWTQWYDLTEDGTRPHVVT</sequence>
<dbReference type="FunFam" id="2.60.40.150:FF:000078">
    <property type="entry name" value="Extended synaptotagmin 2"/>
    <property type="match status" value="1"/>
</dbReference>
<evidence type="ECO:0000256" key="2">
    <source>
        <dbReference type="ARBA" id="ARBA00004477"/>
    </source>
</evidence>
<evidence type="ECO:0000256" key="13">
    <source>
        <dbReference type="ARBA" id="ARBA00023055"/>
    </source>
</evidence>
<dbReference type="CDD" id="cd08391">
    <property type="entry name" value="C2A_C2C_Synaptotagmin_like"/>
    <property type="match status" value="1"/>
</dbReference>
<comment type="subcellular location">
    <subcellularLocation>
        <location evidence="1">Cell membrane</location>
        <topology evidence="1">Peripheral membrane protein</topology>
    </subcellularLocation>
    <subcellularLocation>
        <location evidence="2">Endoplasmic reticulum membrane</location>
        <topology evidence="2">Multi-pass membrane protein</topology>
    </subcellularLocation>
</comment>
<evidence type="ECO:0000313" key="24">
    <source>
        <dbReference type="Proteomes" id="UP000314981"/>
    </source>
</evidence>
<keyword evidence="4" id="KW-0813">Transport</keyword>
<dbReference type="SUPFAM" id="SSF49562">
    <property type="entry name" value="C2 domain (Calcium/lipid-binding domain, CaLB)"/>
    <property type="match status" value="3"/>
</dbReference>
<keyword evidence="12 20" id="KW-1133">Transmembrane helix</keyword>
<evidence type="ECO:0000259" key="21">
    <source>
        <dbReference type="PROSITE" id="PS50004"/>
    </source>
</evidence>
<dbReference type="GO" id="GO:0005509">
    <property type="term" value="F:calcium ion binding"/>
    <property type="evidence" value="ECO:0007669"/>
    <property type="project" value="TreeGrafter"/>
</dbReference>
<feature type="domain" description="C2" evidence="21">
    <location>
        <begin position="708"/>
        <end position="830"/>
    </location>
</feature>
<dbReference type="Proteomes" id="UP000314981">
    <property type="component" value="Chromosome 4"/>
</dbReference>
<feature type="transmembrane region" description="Helical" evidence="20">
    <location>
        <begin position="220"/>
        <end position="240"/>
    </location>
</feature>
<keyword evidence="13" id="KW-0445">Lipid transport</keyword>
<reference evidence="23" key="3">
    <citation type="submission" date="2025-09" db="UniProtKB">
        <authorList>
            <consortium name="Ensembl"/>
        </authorList>
    </citation>
    <scope>IDENTIFICATION</scope>
</reference>
<evidence type="ECO:0000256" key="4">
    <source>
        <dbReference type="ARBA" id="ARBA00022448"/>
    </source>
</evidence>
<dbReference type="CDD" id="cd04030">
    <property type="entry name" value="C2C_KIAA1228"/>
    <property type="match status" value="1"/>
</dbReference>
<keyword evidence="15 20" id="KW-0472">Membrane</keyword>
<feature type="transmembrane region" description="Helical" evidence="20">
    <location>
        <begin position="46"/>
        <end position="67"/>
    </location>
</feature>
<dbReference type="Gene3D" id="2.60.40.150">
    <property type="entry name" value="C2 domain"/>
    <property type="match status" value="3"/>
</dbReference>
<dbReference type="GO" id="GO:0006897">
    <property type="term" value="P:endocytosis"/>
    <property type="evidence" value="ECO:0007669"/>
    <property type="project" value="UniProtKB-KW"/>
</dbReference>
<keyword evidence="7 20" id="KW-0812">Transmembrane</keyword>
<dbReference type="SMART" id="SM00239">
    <property type="entry name" value="C2"/>
    <property type="match status" value="3"/>
</dbReference>
<dbReference type="GO" id="GO:0031210">
    <property type="term" value="F:phosphatidylcholine binding"/>
    <property type="evidence" value="ECO:0007669"/>
    <property type="project" value="TreeGrafter"/>
</dbReference>
<dbReference type="GO" id="GO:0006869">
    <property type="term" value="P:lipid transport"/>
    <property type="evidence" value="ECO:0007669"/>
    <property type="project" value="UniProtKB-KW"/>
</dbReference>
<evidence type="ECO:0000256" key="18">
    <source>
        <dbReference type="ARBA" id="ARBA00069841"/>
    </source>
</evidence>
<comment type="function">
    <text evidence="16">Tethers the endoplasmic reticulum to the cell membrane and promotes the formation of appositions between the endoplasmic reticulum and the cell membrane. Binds glycerophospholipids in a barrel-like domain and may play a role in cellular lipid transport. Plays a role in FGF signaling via its role in the rapid internalization of FGFR1 that has been activated by FGF1 binding; this occurs most likely via the AP-2 complex. Promotes the localization of SACM1L at endoplasmic reticulum-plasma membrane contact sites (EPCS).</text>
</comment>
<dbReference type="InterPro" id="IPR037733">
    <property type="entry name" value="Ext_Synaptotagmin_C2A"/>
</dbReference>
<dbReference type="InterPro" id="IPR037749">
    <property type="entry name" value="Ext_Synaptotagmin_C2B"/>
</dbReference>
<dbReference type="Pfam" id="PF17047">
    <property type="entry name" value="SMP_LBD"/>
    <property type="match status" value="1"/>
</dbReference>
<dbReference type="InterPro" id="IPR000008">
    <property type="entry name" value="C2_dom"/>
</dbReference>
<evidence type="ECO:0000256" key="16">
    <source>
        <dbReference type="ARBA" id="ARBA00058073"/>
    </source>
</evidence>
<evidence type="ECO:0000256" key="9">
    <source>
        <dbReference type="ARBA" id="ARBA00022737"/>
    </source>
</evidence>
<reference evidence="23" key="2">
    <citation type="submission" date="2025-08" db="UniProtKB">
        <authorList>
            <consortium name="Ensembl"/>
        </authorList>
    </citation>
    <scope>IDENTIFICATION</scope>
</reference>
<keyword evidence="14" id="KW-0446">Lipid-binding</keyword>
<feature type="domain" description="C2" evidence="21">
    <location>
        <begin position="287"/>
        <end position="407"/>
    </location>
</feature>
<dbReference type="FunFam" id="2.60.40.150:FF:000091">
    <property type="entry name" value="Extended synaptotagmin 2"/>
    <property type="match status" value="1"/>
</dbReference>
<dbReference type="GO" id="GO:0035091">
    <property type="term" value="F:phosphatidylinositol binding"/>
    <property type="evidence" value="ECO:0007669"/>
    <property type="project" value="TreeGrafter"/>
</dbReference>
<evidence type="ECO:0000256" key="15">
    <source>
        <dbReference type="ARBA" id="ARBA00023136"/>
    </source>
</evidence>
<evidence type="ECO:0000256" key="6">
    <source>
        <dbReference type="ARBA" id="ARBA00022583"/>
    </source>
</evidence>
<keyword evidence="5" id="KW-1003">Cell membrane</keyword>
<keyword evidence="9" id="KW-0677">Repeat</keyword>
<evidence type="ECO:0000256" key="17">
    <source>
        <dbReference type="ARBA" id="ARBA00064839"/>
    </source>
</evidence>
<keyword evidence="10" id="KW-0256">Endoplasmic reticulum</keyword>
<dbReference type="InterPro" id="IPR031468">
    <property type="entry name" value="SMP_LBD"/>
</dbReference>
<protein>
    <recommendedName>
        <fullName evidence="18">Extended synaptotagmin-2</fullName>
    </recommendedName>
</protein>
<dbReference type="GO" id="GO:0008429">
    <property type="term" value="F:phosphatidylethanolamine binding"/>
    <property type="evidence" value="ECO:0007669"/>
    <property type="project" value="TreeGrafter"/>
</dbReference>
<accession>A0A4W2DB80</accession>
<dbReference type="InterPro" id="IPR037752">
    <property type="entry name" value="C2C_KIAA1228"/>
</dbReference>
<dbReference type="GO" id="GO:0061817">
    <property type="term" value="P:endoplasmic reticulum-plasma membrane tethering"/>
    <property type="evidence" value="ECO:0007669"/>
    <property type="project" value="InterPro"/>
</dbReference>
<dbReference type="GO" id="GO:0005886">
    <property type="term" value="C:plasma membrane"/>
    <property type="evidence" value="ECO:0007669"/>
    <property type="project" value="UniProtKB-SubCell"/>
</dbReference>
<dbReference type="Ensembl" id="ENSBIXT00000036243.1">
    <property type="protein sequence ID" value="ENSBIXP00000021516.1"/>
    <property type="gene ID" value="ENSBIXG00000024584.1"/>
</dbReference>
<keyword evidence="11" id="KW-0106">Calcium</keyword>
<dbReference type="PROSITE" id="PS51847">
    <property type="entry name" value="SMP"/>
    <property type="match status" value="1"/>
</dbReference>
<dbReference type="CDD" id="cd04050">
    <property type="entry name" value="C2B_Synaptotagmin-like"/>
    <property type="match status" value="1"/>
</dbReference>
<evidence type="ECO:0000256" key="11">
    <source>
        <dbReference type="ARBA" id="ARBA00022837"/>
    </source>
</evidence>
<keyword evidence="6" id="KW-0254">Endocytosis</keyword>
<dbReference type="FunFam" id="2.60.40.150:FF:000025">
    <property type="entry name" value="Extended synaptotagmin 2"/>
    <property type="match status" value="1"/>
</dbReference>
<feature type="region of interest" description="Disordered" evidence="19">
    <location>
        <begin position="578"/>
        <end position="681"/>
    </location>
</feature>
<evidence type="ECO:0000256" key="7">
    <source>
        <dbReference type="ARBA" id="ARBA00022692"/>
    </source>
</evidence>
<dbReference type="Pfam" id="PF00168">
    <property type="entry name" value="C2"/>
    <property type="match status" value="3"/>
</dbReference>
<dbReference type="PANTHER" id="PTHR45761:SF2">
    <property type="entry name" value="EXTENDED SYNAPTOTAGMIN-2"/>
    <property type="match status" value="1"/>
</dbReference>
<comment type="subunit">
    <text evidence="17">Homodimer. Interacts with ESYT1 and ESYT3. Interacts with FGFR1 that has been activated by FGF1 binding. Interacts with the AP-2 complex; identified in a complex with the AP-2 complex and FGFR1.</text>
</comment>
<evidence type="ECO:0000256" key="19">
    <source>
        <dbReference type="SAM" id="MobiDB-lite"/>
    </source>
</evidence>
<comment type="similarity">
    <text evidence="3">Belongs to the extended synaptotagmin family.</text>
</comment>
<reference evidence="23 24" key="1">
    <citation type="submission" date="2018-11" db="EMBL/GenBank/DDBJ databases">
        <title>Haplotype-resolved cattle genomes.</title>
        <authorList>
            <person name="Low W.Y."/>
            <person name="Tearle R."/>
            <person name="Bickhart D.M."/>
            <person name="Rosen B.D."/>
            <person name="Koren S."/>
            <person name="Rhie A."/>
            <person name="Hiendleder S."/>
            <person name="Phillippy A.M."/>
            <person name="Smith T.P.L."/>
            <person name="Williams J.L."/>
        </authorList>
    </citation>
    <scope>NUCLEOTIDE SEQUENCE [LARGE SCALE GENOMIC DNA]</scope>
</reference>
<evidence type="ECO:0000256" key="14">
    <source>
        <dbReference type="ARBA" id="ARBA00023121"/>
    </source>
</evidence>
<dbReference type="PROSITE" id="PS50004">
    <property type="entry name" value="C2"/>
    <property type="match status" value="3"/>
</dbReference>
<evidence type="ECO:0000256" key="12">
    <source>
        <dbReference type="ARBA" id="ARBA00022989"/>
    </source>
</evidence>
<keyword evidence="8" id="KW-0479">Metal-binding</keyword>
<keyword evidence="24" id="KW-1185">Reference proteome</keyword>
<dbReference type="InterPro" id="IPR035892">
    <property type="entry name" value="C2_domain_sf"/>
</dbReference>